<evidence type="ECO:0000313" key="2">
    <source>
        <dbReference type="Proteomes" id="UP000622797"/>
    </source>
</evidence>
<sequence>MGSLHFSPSSDCIRGASLQESTTLSRPIGHMERNCDHSLKLLALRMMPLFSKLPPSVTTLGWVSGWEIAYKLREITASLDMVRAQPSVDNTELKFAMACANGVASQLHFHHITSHIASFAYSPATLTSKKSGEARTLQDEELHTTWCGLYITAGIYLHRVLGLQDPSEKTYHRYVIHVLKKALTEHLARMKNGRSLSDQILLWQILLGAMSVEMIRREQRLESCDCPLTAFFDKAIWEWSWVARVSSWTDARAVLGRIVWPGAYVDEDLVREIWERSCNK</sequence>
<accession>A0A8H4WSC9</accession>
<dbReference type="Proteomes" id="UP000622797">
    <property type="component" value="Unassembled WGS sequence"/>
</dbReference>
<protein>
    <submittedName>
        <fullName evidence="1">Uncharacterized protein</fullName>
    </submittedName>
</protein>
<comment type="caution">
    <text evidence="1">The sequence shown here is derived from an EMBL/GenBank/DDBJ whole genome shotgun (WGS) entry which is preliminary data.</text>
</comment>
<dbReference type="EMBL" id="JABEXW010001058">
    <property type="protein sequence ID" value="KAF4948226.1"/>
    <property type="molecule type" value="Genomic_DNA"/>
</dbReference>
<organism evidence="1 2">
    <name type="scientific">Fusarium sarcochroum</name>
    <dbReference type="NCBI Taxonomy" id="1208366"/>
    <lineage>
        <taxon>Eukaryota</taxon>
        <taxon>Fungi</taxon>
        <taxon>Dikarya</taxon>
        <taxon>Ascomycota</taxon>
        <taxon>Pezizomycotina</taxon>
        <taxon>Sordariomycetes</taxon>
        <taxon>Hypocreomycetidae</taxon>
        <taxon>Hypocreales</taxon>
        <taxon>Nectriaceae</taxon>
        <taxon>Fusarium</taxon>
        <taxon>Fusarium lateritium species complex</taxon>
    </lineage>
</organism>
<dbReference type="AlphaFoldDB" id="A0A8H4WSC9"/>
<reference evidence="1" key="1">
    <citation type="journal article" date="2020" name="BMC Genomics">
        <title>Correction to: Identification and distribution of gene clusters required for synthesis of sphingolipid metabolism inhibitors in diverse species of the filamentous fungus Fusarium.</title>
        <authorList>
            <person name="Kim H.S."/>
            <person name="Lohmar J.M."/>
            <person name="Busman M."/>
            <person name="Brown D.W."/>
            <person name="Naumann T.A."/>
            <person name="Divon H.H."/>
            <person name="Lysoe E."/>
            <person name="Uhlig S."/>
            <person name="Proctor R.H."/>
        </authorList>
    </citation>
    <scope>NUCLEOTIDE SEQUENCE</scope>
    <source>
        <strain evidence="1">NRRL 20472</strain>
    </source>
</reference>
<evidence type="ECO:0000313" key="1">
    <source>
        <dbReference type="EMBL" id="KAF4948226.1"/>
    </source>
</evidence>
<dbReference type="OrthoDB" id="5419315at2759"/>
<reference evidence="1" key="2">
    <citation type="submission" date="2020-05" db="EMBL/GenBank/DDBJ databases">
        <authorList>
            <person name="Kim H.-S."/>
            <person name="Proctor R.H."/>
            <person name="Brown D.W."/>
        </authorList>
    </citation>
    <scope>NUCLEOTIDE SEQUENCE</scope>
    <source>
        <strain evidence="1">NRRL 20472</strain>
    </source>
</reference>
<proteinExistence type="predicted"/>
<name>A0A8H4WSC9_9HYPO</name>
<gene>
    <name evidence="1" type="ORF">FSARC_13792</name>
</gene>
<keyword evidence="2" id="KW-1185">Reference proteome</keyword>